<sequence length="81" mass="9171">MVRGVKSKSAVNTILSAPIESMQLLREFGIRPAEEVEMERLTEAGKTLKILEIDLHEASNAEKEEEEEEKERHQSTGSNMM</sequence>
<dbReference type="AlphaFoldDB" id="A0A183BJJ1"/>
<dbReference type="WBParaSite" id="GPLIN_000077000">
    <property type="protein sequence ID" value="GPLIN_000077000"/>
    <property type="gene ID" value="GPLIN_000077000"/>
</dbReference>
<feature type="region of interest" description="Disordered" evidence="1">
    <location>
        <begin position="55"/>
        <end position="81"/>
    </location>
</feature>
<accession>A0A183BJJ1</accession>
<reference evidence="2" key="2">
    <citation type="submission" date="2014-05" db="EMBL/GenBank/DDBJ databases">
        <title>The genome and life-stage specific transcriptomes of Globodera pallida elucidate key aspects of plant parasitism by a cyst nematode.</title>
        <authorList>
            <person name="Cotton J.A."/>
            <person name="Lilley C.J."/>
            <person name="Jones L.M."/>
            <person name="Kikuchi T."/>
            <person name="Reid A.J."/>
            <person name="Thorpe P."/>
            <person name="Tsai I.J."/>
            <person name="Beasley H."/>
            <person name="Blok V."/>
            <person name="Cock P.J.A."/>
            <person name="Van den Akker S.E."/>
            <person name="Holroyd N."/>
            <person name="Hunt M."/>
            <person name="Mantelin S."/>
            <person name="Naghra H."/>
            <person name="Pain A."/>
            <person name="Palomares-Rius J.E."/>
            <person name="Zarowiecki M."/>
            <person name="Berriman M."/>
            <person name="Jones J.T."/>
            <person name="Urwin P.E."/>
        </authorList>
    </citation>
    <scope>NUCLEOTIDE SEQUENCE [LARGE SCALE GENOMIC DNA]</scope>
    <source>
        <strain evidence="2">Lindley</strain>
    </source>
</reference>
<reference evidence="3" key="3">
    <citation type="submission" date="2016-06" db="UniProtKB">
        <authorList>
            <consortium name="WormBaseParasite"/>
        </authorList>
    </citation>
    <scope>IDENTIFICATION</scope>
</reference>
<evidence type="ECO:0000256" key="1">
    <source>
        <dbReference type="SAM" id="MobiDB-lite"/>
    </source>
</evidence>
<reference evidence="2" key="1">
    <citation type="submission" date="2013-12" db="EMBL/GenBank/DDBJ databases">
        <authorList>
            <person name="Aslett M."/>
        </authorList>
    </citation>
    <scope>NUCLEOTIDE SEQUENCE [LARGE SCALE GENOMIC DNA]</scope>
    <source>
        <strain evidence="2">Lindley</strain>
    </source>
</reference>
<evidence type="ECO:0000313" key="2">
    <source>
        <dbReference type="Proteomes" id="UP000050741"/>
    </source>
</evidence>
<name>A0A183BJJ1_GLOPA</name>
<proteinExistence type="predicted"/>
<evidence type="ECO:0000313" key="3">
    <source>
        <dbReference type="WBParaSite" id="GPLIN_000077000"/>
    </source>
</evidence>
<dbReference type="Proteomes" id="UP000050741">
    <property type="component" value="Unassembled WGS sequence"/>
</dbReference>
<protein>
    <submittedName>
        <fullName evidence="3">Ribosomal_L11 domain-containing protein</fullName>
    </submittedName>
</protein>
<keyword evidence="2" id="KW-1185">Reference proteome</keyword>
<organism evidence="2 3">
    <name type="scientific">Globodera pallida</name>
    <name type="common">Potato cyst nematode worm</name>
    <name type="synonym">Heterodera pallida</name>
    <dbReference type="NCBI Taxonomy" id="36090"/>
    <lineage>
        <taxon>Eukaryota</taxon>
        <taxon>Metazoa</taxon>
        <taxon>Ecdysozoa</taxon>
        <taxon>Nematoda</taxon>
        <taxon>Chromadorea</taxon>
        <taxon>Rhabditida</taxon>
        <taxon>Tylenchina</taxon>
        <taxon>Tylenchomorpha</taxon>
        <taxon>Tylenchoidea</taxon>
        <taxon>Heteroderidae</taxon>
        <taxon>Heteroderinae</taxon>
        <taxon>Globodera</taxon>
    </lineage>
</organism>